<sequence length="68" mass="7236">MNTLRAGLRRRWIALQALAAEAFTWYALNVVPPGDHGPASGSEPAEVVIVGPATYEAAYGSPEEVARL</sequence>
<dbReference type="GeneID" id="77953940"/>
<reference evidence="1" key="1">
    <citation type="submission" date="2021-11" db="EMBL/GenBank/DDBJ databases">
        <authorList>
            <person name="Sydney V."/>
            <person name="Hansen K."/>
            <person name="Christner J."/>
            <person name="Deckinger K."/>
            <person name="Miller H."/>
            <person name="Baileys A."/>
            <person name="Berdar T."/>
            <person name="Fuhrer G."/>
            <person name="Everett M."/>
            <person name="Evans I."/>
            <person name="Harbison A."/>
            <person name="Jacks D."/>
            <person name="Philbrick A."/>
            <person name="Learn C."/>
            <person name="Swerdlow S.J."/>
            <person name="Klyczek K."/>
            <person name="Garlena R.A."/>
            <person name="Russell D.A."/>
            <person name="Jacobs-Sera D."/>
            <person name="Hatfull G.F."/>
        </authorList>
    </citation>
    <scope>NUCLEOTIDE SEQUENCE</scope>
</reference>
<evidence type="ECO:0000313" key="1">
    <source>
        <dbReference type="EMBL" id="UJQ87195.1"/>
    </source>
</evidence>
<dbReference type="KEGG" id="vg:77953940"/>
<dbReference type="Proteomes" id="UP001200142">
    <property type="component" value="Segment"/>
</dbReference>
<name>A0AA49GZC4_9CAUD</name>
<evidence type="ECO:0000313" key="2">
    <source>
        <dbReference type="Proteomes" id="UP001200142"/>
    </source>
</evidence>
<accession>A0AA49GZC4</accession>
<keyword evidence="2" id="KW-1185">Reference proteome</keyword>
<dbReference type="EMBL" id="OL455900">
    <property type="protein sequence ID" value="UJQ87195.1"/>
    <property type="molecule type" value="Genomic_DNA"/>
</dbReference>
<proteinExistence type="predicted"/>
<protein>
    <submittedName>
        <fullName evidence="1">Uncharacterized protein</fullName>
    </submittedName>
</protein>
<gene>
    <name evidence="1" type="primary">57</name>
    <name evidence="1" type="ORF">SEA_BAILEYBLU_57</name>
</gene>
<organism evidence="1 2">
    <name type="scientific">Arthrobacter phage BaileyBlu</name>
    <dbReference type="NCBI Taxonomy" id="2910754"/>
    <lineage>
        <taxon>Viruses</taxon>
        <taxon>Duplodnaviria</taxon>
        <taxon>Heunggongvirae</taxon>
        <taxon>Uroviricota</taxon>
        <taxon>Caudoviricetes</taxon>
        <taxon>Casidaviridae</taxon>
        <taxon>Baileybluvirus</taxon>
        <taxon>Baileybluvirus baileyblu</taxon>
    </lineage>
</organism>
<dbReference type="RefSeq" id="YP_010677561.1">
    <property type="nucleotide sequence ID" value="NC_071022.1"/>
</dbReference>